<gene>
    <name evidence="3" type="ORF">GCM10010910_01620</name>
</gene>
<dbReference type="Pfam" id="PF13443">
    <property type="entry name" value="HTH_26"/>
    <property type="match status" value="1"/>
</dbReference>
<dbReference type="CDD" id="cd00093">
    <property type="entry name" value="HTH_XRE"/>
    <property type="match status" value="1"/>
</dbReference>
<dbReference type="SUPFAM" id="SSF47413">
    <property type="entry name" value="lambda repressor-like DNA-binding domains"/>
    <property type="match status" value="1"/>
</dbReference>
<dbReference type="Gene3D" id="1.10.260.40">
    <property type="entry name" value="lambda repressor-like DNA-binding domains"/>
    <property type="match status" value="1"/>
</dbReference>
<name>A0ABQ2MW82_9MICO</name>
<dbReference type="PROSITE" id="PS50943">
    <property type="entry name" value="HTH_CROC1"/>
    <property type="match status" value="1"/>
</dbReference>
<evidence type="ECO:0000259" key="2">
    <source>
        <dbReference type="PROSITE" id="PS50943"/>
    </source>
</evidence>
<dbReference type="SMART" id="SM00530">
    <property type="entry name" value="HTH_XRE"/>
    <property type="match status" value="1"/>
</dbReference>
<organism evidence="3 4">
    <name type="scientific">Microbacterium nanhaiense</name>
    <dbReference type="NCBI Taxonomy" id="1301026"/>
    <lineage>
        <taxon>Bacteria</taxon>
        <taxon>Bacillati</taxon>
        <taxon>Actinomycetota</taxon>
        <taxon>Actinomycetes</taxon>
        <taxon>Micrococcales</taxon>
        <taxon>Microbacteriaceae</taxon>
        <taxon>Microbacterium</taxon>
    </lineage>
</organism>
<evidence type="ECO:0000256" key="1">
    <source>
        <dbReference type="SAM" id="MobiDB-lite"/>
    </source>
</evidence>
<evidence type="ECO:0000313" key="4">
    <source>
        <dbReference type="Proteomes" id="UP000638043"/>
    </source>
</evidence>
<feature type="domain" description="HTH cro/C1-type" evidence="2">
    <location>
        <begin position="27"/>
        <end position="70"/>
    </location>
</feature>
<dbReference type="Proteomes" id="UP000638043">
    <property type="component" value="Unassembled WGS sequence"/>
</dbReference>
<dbReference type="InterPro" id="IPR010982">
    <property type="entry name" value="Lambda_DNA-bd_dom_sf"/>
</dbReference>
<accession>A0ABQ2MW82</accession>
<sequence length="119" mass="13313">MDERADITDEDVAGAVRAEMARRLKKQRDLVAVLGMSWPTVSSRLHGRSSFTISELAKIAAFLDMTVGELFESAVFGSRVMNPASAYREQPRGEIPIMDAPRDPWEQPAGSHRRRRGRS</sequence>
<dbReference type="RefSeq" id="WP_188699473.1">
    <property type="nucleotide sequence ID" value="NZ_BMMQ01000001.1"/>
</dbReference>
<keyword evidence="4" id="KW-1185">Reference proteome</keyword>
<reference evidence="4" key="1">
    <citation type="journal article" date="2019" name="Int. J. Syst. Evol. Microbiol.">
        <title>The Global Catalogue of Microorganisms (GCM) 10K type strain sequencing project: providing services to taxonomists for standard genome sequencing and annotation.</title>
        <authorList>
            <consortium name="The Broad Institute Genomics Platform"/>
            <consortium name="The Broad Institute Genome Sequencing Center for Infectious Disease"/>
            <person name="Wu L."/>
            <person name="Ma J."/>
        </authorList>
    </citation>
    <scope>NUCLEOTIDE SEQUENCE [LARGE SCALE GENOMIC DNA]</scope>
    <source>
        <strain evidence="4">CGMCC 4.7181</strain>
    </source>
</reference>
<proteinExistence type="predicted"/>
<dbReference type="EMBL" id="BMMQ01000001">
    <property type="protein sequence ID" value="GGO59205.1"/>
    <property type="molecule type" value="Genomic_DNA"/>
</dbReference>
<evidence type="ECO:0000313" key="3">
    <source>
        <dbReference type="EMBL" id="GGO59205.1"/>
    </source>
</evidence>
<protein>
    <recommendedName>
        <fullName evidence="2">HTH cro/C1-type domain-containing protein</fullName>
    </recommendedName>
</protein>
<feature type="region of interest" description="Disordered" evidence="1">
    <location>
        <begin position="87"/>
        <end position="119"/>
    </location>
</feature>
<dbReference type="InterPro" id="IPR001387">
    <property type="entry name" value="Cro/C1-type_HTH"/>
</dbReference>
<comment type="caution">
    <text evidence="3">The sequence shown here is derived from an EMBL/GenBank/DDBJ whole genome shotgun (WGS) entry which is preliminary data.</text>
</comment>